<dbReference type="InterPro" id="IPR015421">
    <property type="entry name" value="PyrdxlP-dep_Trfase_major"/>
</dbReference>
<evidence type="ECO:0000313" key="3">
    <source>
        <dbReference type="Proteomes" id="UP000215005"/>
    </source>
</evidence>
<feature type="domain" description="Aminotransferase class V" evidence="1">
    <location>
        <begin position="52"/>
        <end position="288"/>
    </location>
</feature>
<reference evidence="2 3" key="1">
    <citation type="submission" date="2017-08" db="EMBL/GenBank/DDBJ databases">
        <title>The complete genome sequence of Nocardiopsis gilva YIM 90087.</title>
        <authorList>
            <person name="Yin M."/>
            <person name="Tang S."/>
        </authorList>
    </citation>
    <scope>NUCLEOTIDE SEQUENCE [LARGE SCALE GENOMIC DNA]</scope>
    <source>
        <strain evidence="2 3">YIM 90087</strain>
    </source>
</reference>
<dbReference type="PANTHER" id="PTHR43586:SF21">
    <property type="entry name" value="PYRIDOXAL PHOSPHATE (PLP)-DEPENDENT ASPARTATE AMINOTRANSFERASE SUPERFAMILY"/>
    <property type="match status" value="1"/>
</dbReference>
<dbReference type="PANTHER" id="PTHR43586">
    <property type="entry name" value="CYSTEINE DESULFURASE"/>
    <property type="match status" value="1"/>
</dbReference>
<gene>
    <name evidence="2" type="ORF">CDO52_23935</name>
</gene>
<dbReference type="RefSeq" id="WP_094932723.1">
    <property type="nucleotide sequence ID" value="NZ_CP022753.1"/>
</dbReference>
<proteinExistence type="predicted"/>
<dbReference type="OrthoDB" id="250246at2"/>
<protein>
    <submittedName>
        <fullName evidence="2">Aminotransferase</fullName>
    </submittedName>
</protein>
<dbReference type="GO" id="GO:0008483">
    <property type="term" value="F:transaminase activity"/>
    <property type="evidence" value="ECO:0007669"/>
    <property type="project" value="UniProtKB-KW"/>
</dbReference>
<evidence type="ECO:0000313" key="2">
    <source>
        <dbReference type="EMBL" id="ASU85444.1"/>
    </source>
</evidence>
<dbReference type="InterPro" id="IPR015424">
    <property type="entry name" value="PyrdxlP-dep_Trfase"/>
</dbReference>
<keyword evidence="3" id="KW-1185">Reference proteome</keyword>
<dbReference type="InterPro" id="IPR015422">
    <property type="entry name" value="PyrdxlP-dep_Trfase_small"/>
</dbReference>
<dbReference type="EMBL" id="CP022753">
    <property type="protein sequence ID" value="ASU85444.1"/>
    <property type="molecule type" value="Genomic_DNA"/>
</dbReference>
<dbReference type="KEGG" id="ngv:CDO52_23935"/>
<keyword evidence="2" id="KW-0032">Aminotransferase</keyword>
<sequence>MDVRTAQRLWSLDSVWLNTAQYGIPPNTAHRALAEAMEAWRTATGDPSSWGAAAQDARRRFAALIGSTPDDIAQGTTTSQFMGVIAASLPDGARVVVPEGDFTSAVFPWMAHADRGVEVRVVPLAGLADAIDDATAVVAFSLVQSATGEVAPVEEILGAAARHDALVVTDATQAAGWCPMDATRFDAVVCSAYKWLMAPRGLAYAHLSPRLRDRVRPTGAGPSAAADPMASFYTSRMVLAEGAARFDASPNWFAAVAAAESLRVLQDIGVEAVRAHNLAVANRFRDRLGLPPGDSPIVAVDDPDAGERLRAAGVRAAERGGRVRLAFHLYSTEEDADTAAKALA</sequence>
<dbReference type="AlphaFoldDB" id="A0A223SBA0"/>
<name>A0A223SBA0_9ACTN</name>
<organism evidence="2 3">
    <name type="scientific">Nocardiopsis gilva YIM 90087</name>
    <dbReference type="NCBI Taxonomy" id="1235441"/>
    <lineage>
        <taxon>Bacteria</taxon>
        <taxon>Bacillati</taxon>
        <taxon>Actinomycetota</taxon>
        <taxon>Actinomycetes</taxon>
        <taxon>Streptosporangiales</taxon>
        <taxon>Nocardiopsidaceae</taxon>
        <taxon>Nocardiopsis</taxon>
    </lineage>
</organism>
<dbReference type="InterPro" id="IPR000192">
    <property type="entry name" value="Aminotrans_V_dom"/>
</dbReference>
<keyword evidence="2" id="KW-0808">Transferase</keyword>
<dbReference type="Gene3D" id="3.40.640.10">
    <property type="entry name" value="Type I PLP-dependent aspartate aminotransferase-like (Major domain)"/>
    <property type="match status" value="1"/>
</dbReference>
<dbReference type="Pfam" id="PF00266">
    <property type="entry name" value="Aminotran_5"/>
    <property type="match status" value="1"/>
</dbReference>
<accession>A0A223SBA0</accession>
<dbReference type="Proteomes" id="UP000215005">
    <property type="component" value="Chromosome"/>
</dbReference>
<dbReference type="Gene3D" id="3.90.1150.10">
    <property type="entry name" value="Aspartate Aminotransferase, domain 1"/>
    <property type="match status" value="1"/>
</dbReference>
<evidence type="ECO:0000259" key="1">
    <source>
        <dbReference type="Pfam" id="PF00266"/>
    </source>
</evidence>
<dbReference type="SUPFAM" id="SSF53383">
    <property type="entry name" value="PLP-dependent transferases"/>
    <property type="match status" value="1"/>
</dbReference>